<dbReference type="Pfam" id="PF02472">
    <property type="entry name" value="ExbD"/>
    <property type="match status" value="1"/>
</dbReference>
<comment type="function">
    <text evidence="1">Involved in the TonB-dependent energy-dependent transport of various receptor-bound substrates.</text>
</comment>
<keyword evidence="6" id="KW-1003">Cell membrane</keyword>
<dbReference type="GO" id="GO:0015031">
    <property type="term" value="P:protein transport"/>
    <property type="evidence" value="ECO:0007669"/>
    <property type="project" value="UniProtKB-KW"/>
</dbReference>
<evidence type="ECO:0000256" key="8">
    <source>
        <dbReference type="ARBA" id="ARBA00022692"/>
    </source>
</evidence>
<evidence type="ECO:0000256" key="7">
    <source>
        <dbReference type="ARBA" id="ARBA00022519"/>
    </source>
</evidence>
<keyword evidence="7" id="KW-0997">Cell inner membrane</keyword>
<evidence type="ECO:0000256" key="1">
    <source>
        <dbReference type="ARBA" id="ARBA00003540"/>
    </source>
</evidence>
<evidence type="ECO:0000256" key="9">
    <source>
        <dbReference type="ARBA" id="ARBA00022927"/>
    </source>
</evidence>
<organism evidence="14 15">
    <name type="scientific">Sulfurifustis variabilis</name>
    <dbReference type="NCBI Taxonomy" id="1675686"/>
    <lineage>
        <taxon>Bacteria</taxon>
        <taxon>Pseudomonadati</taxon>
        <taxon>Pseudomonadota</taxon>
        <taxon>Gammaproteobacteria</taxon>
        <taxon>Acidiferrobacterales</taxon>
        <taxon>Acidiferrobacteraceae</taxon>
        <taxon>Sulfurifustis</taxon>
    </lineage>
</organism>
<dbReference type="InterPro" id="IPR003400">
    <property type="entry name" value="ExbD"/>
</dbReference>
<protein>
    <submittedName>
        <fullName evidence="14">Biopolymer transporter ExbD</fullName>
    </submittedName>
</protein>
<keyword evidence="5 12" id="KW-0813">Transport</keyword>
<dbReference type="PANTHER" id="PTHR30558">
    <property type="entry name" value="EXBD MEMBRANE COMPONENT OF PMF-DRIVEN MACROMOLECULE IMPORT SYSTEM"/>
    <property type="match status" value="1"/>
</dbReference>
<evidence type="ECO:0000313" key="15">
    <source>
        <dbReference type="Proteomes" id="UP000218899"/>
    </source>
</evidence>
<keyword evidence="10 13" id="KW-1133">Transmembrane helix</keyword>
<dbReference type="GO" id="GO:0005886">
    <property type="term" value="C:plasma membrane"/>
    <property type="evidence" value="ECO:0007669"/>
    <property type="project" value="UniProtKB-SubCell"/>
</dbReference>
<evidence type="ECO:0000313" key="14">
    <source>
        <dbReference type="EMBL" id="BAU49676.1"/>
    </source>
</evidence>
<accession>A0A1C7AET5</accession>
<gene>
    <name evidence="14" type="ORF">SVA_3128</name>
</gene>
<keyword evidence="8 12" id="KW-0812">Transmembrane</keyword>
<evidence type="ECO:0000256" key="12">
    <source>
        <dbReference type="RuleBase" id="RU003879"/>
    </source>
</evidence>
<dbReference type="KEGG" id="sva:SVA_3128"/>
<name>A0A1C7AET5_9GAMM</name>
<evidence type="ECO:0000256" key="5">
    <source>
        <dbReference type="ARBA" id="ARBA00022448"/>
    </source>
</evidence>
<dbReference type="PANTHER" id="PTHR30558:SF12">
    <property type="entry name" value="BIOPOLYMER TRANSPORT PROTEIN EXBD"/>
    <property type="match status" value="1"/>
</dbReference>
<dbReference type="RefSeq" id="WP_096462054.1">
    <property type="nucleotide sequence ID" value="NZ_AP014936.1"/>
</dbReference>
<keyword evidence="11 13" id="KW-0472">Membrane</keyword>
<keyword evidence="9 12" id="KW-0653">Protein transport</keyword>
<evidence type="ECO:0000256" key="10">
    <source>
        <dbReference type="ARBA" id="ARBA00022989"/>
    </source>
</evidence>
<proteinExistence type="inferred from homology"/>
<dbReference type="EMBL" id="AP014936">
    <property type="protein sequence ID" value="BAU49676.1"/>
    <property type="molecule type" value="Genomic_DNA"/>
</dbReference>
<evidence type="ECO:0000256" key="6">
    <source>
        <dbReference type="ARBA" id="ARBA00022475"/>
    </source>
</evidence>
<dbReference type="Proteomes" id="UP000218899">
    <property type="component" value="Chromosome"/>
</dbReference>
<evidence type="ECO:0000256" key="13">
    <source>
        <dbReference type="SAM" id="Phobius"/>
    </source>
</evidence>
<reference evidence="14 15" key="1">
    <citation type="submission" date="2015-08" db="EMBL/GenBank/DDBJ databases">
        <title>Complete genome sequence of Sulfurifustis variabilis.</title>
        <authorList>
            <person name="Miura A."/>
            <person name="Kojima H."/>
            <person name="Fukui M."/>
        </authorList>
    </citation>
    <scope>NUCLEOTIDE SEQUENCE [LARGE SCALE GENOMIC DNA]</scope>
    <source>
        <strain evidence="15">skN76</strain>
    </source>
</reference>
<dbReference type="GO" id="GO:0022857">
    <property type="term" value="F:transmembrane transporter activity"/>
    <property type="evidence" value="ECO:0007669"/>
    <property type="project" value="InterPro"/>
</dbReference>
<feature type="transmembrane region" description="Helical" evidence="13">
    <location>
        <begin position="20"/>
        <end position="40"/>
    </location>
</feature>
<evidence type="ECO:0000256" key="4">
    <source>
        <dbReference type="ARBA" id="ARBA00011471"/>
    </source>
</evidence>
<evidence type="ECO:0000256" key="3">
    <source>
        <dbReference type="ARBA" id="ARBA00005811"/>
    </source>
</evidence>
<evidence type="ECO:0000256" key="2">
    <source>
        <dbReference type="ARBA" id="ARBA00004249"/>
    </source>
</evidence>
<sequence>MIGAFDESTGSRPMSEINVTPLVDVMLVLLVVFIITAPLFTHSIKVNLPRAAGQPGAEQPERITLAIDDHGNFFWNNRPLDRAALVQQLEQAGGRRPQPVLQVRADRDTRYQLIAEVMAQARRAQLERVGLITDPGRSR</sequence>
<evidence type="ECO:0000256" key="11">
    <source>
        <dbReference type="ARBA" id="ARBA00023136"/>
    </source>
</evidence>
<dbReference type="AlphaFoldDB" id="A0A1C7AET5"/>
<keyword evidence="15" id="KW-1185">Reference proteome</keyword>
<dbReference type="Gene3D" id="3.30.420.270">
    <property type="match status" value="1"/>
</dbReference>
<comment type="subcellular location">
    <subcellularLocation>
        <location evidence="2">Cell inner membrane</location>
        <topology evidence="2">Single-pass type II membrane protein</topology>
    </subcellularLocation>
    <subcellularLocation>
        <location evidence="12">Cell membrane</location>
        <topology evidence="12">Single-pass type II membrane protein</topology>
    </subcellularLocation>
</comment>
<dbReference type="OrthoDB" id="9798629at2"/>
<comment type="similarity">
    <text evidence="3 12">Belongs to the ExbD/TolR family.</text>
</comment>
<comment type="subunit">
    <text evidence="4">The accessory proteins ExbB and ExbD seem to form a complex with TonB.</text>
</comment>